<protein>
    <submittedName>
        <fullName evidence="9">FMR1 autosomal homolog 2</fullName>
    </submittedName>
</protein>
<dbReference type="SUPFAM" id="SSF54791">
    <property type="entry name" value="Eukaryotic type KH-domain (KH-domain type I)"/>
    <property type="match status" value="2"/>
</dbReference>
<dbReference type="InterPro" id="IPR041560">
    <property type="entry name" value="Tudor_FRM1"/>
</dbReference>
<evidence type="ECO:0000256" key="1">
    <source>
        <dbReference type="ARBA" id="ARBA00004331"/>
    </source>
</evidence>
<dbReference type="FunFam" id="2.30.30.140:FF:000001">
    <property type="entry name" value="Fragile X mental retardation 1, isoform CRA_e"/>
    <property type="match status" value="1"/>
</dbReference>
<dbReference type="PANTHER" id="PTHR10603:SF3">
    <property type="entry name" value="RNA-BINDING PROTEIN FXR2"/>
    <property type="match status" value="1"/>
</dbReference>
<dbReference type="Pfam" id="PF16096">
    <property type="entry name" value="FXR_C1"/>
    <property type="match status" value="1"/>
</dbReference>
<dbReference type="Proteomes" id="UP000314980">
    <property type="component" value="Unassembled WGS sequence"/>
</dbReference>
<feature type="compositionally biased region" description="Gly residues" evidence="7">
    <location>
        <begin position="464"/>
        <end position="477"/>
    </location>
</feature>
<dbReference type="Gene3D" id="3.30.1370.10">
    <property type="entry name" value="K Homology domain, type 1"/>
    <property type="match status" value="2"/>
</dbReference>
<organism evidence="9 10">
    <name type="scientific">Lates calcarifer</name>
    <name type="common">Barramundi</name>
    <name type="synonym">Holocentrus calcarifer</name>
    <dbReference type="NCBI Taxonomy" id="8187"/>
    <lineage>
        <taxon>Eukaryota</taxon>
        <taxon>Metazoa</taxon>
        <taxon>Chordata</taxon>
        <taxon>Craniata</taxon>
        <taxon>Vertebrata</taxon>
        <taxon>Euteleostomi</taxon>
        <taxon>Actinopterygii</taxon>
        <taxon>Neopterygii</taxon>
        <taxon>Teleostei</taxon>
        <taxon>Neoteleostei</taxon>
        <taxon>Acanthomorphata</taxon>
        <taxon>Carangaria</taxon>
        <taxon>Carangaria incertae sedis</taxon>
        <taxon>Centropomidae</taxon>
        <taxon>Lates</taxon>
    </lineage>
</organism>
<dbReference type="AlphaFoldDB" id="A0A4W6CYQ1"/>
<dbReference type="GO" id="GO:0098793">
    <property type="term" value="C:presynapse"/>
    <property type="evidence" value="ECO:0007669"/>
    <property type="project" value="GOC"/>
</dbReference>
<dbReference type="GO" id="GO:0043005">
    <property type="term" value="C:neuron projection"/>
    <property type="evidence" value="ECO:0007669"/>
    <property type="project" value="TreeGrafter"/>
</dbReference>
<evidence type="ECO:0000256" key="7">
    <source>
        <dbReference type="SAM" id="MobiDB-lite"/>
    </source>
</evidence>
<dbReference type="GO" id="GO:0003730">
    <property type="term" value="F:mRNA 3'-UTR binding"/>
    <property type="evidence" value="ECO:0007669"/>
    <property type="project" value="TreeGrafter"/>
</dbReference>
<dbReference type="GeneTree" id="ENSGT00950000183189"/>
<dbReference type="InterPro" id="IPR008395">
    <property type="entry name" value="Agenet-like_dom"/>
</dbReference>
<feature type="domain" description="Agenet-like" evidence="8">
    <location>
        <begin position="57"/>
        <end position="109"/>
    </location>
</feature>
<dbReference type="GO" id="GO:0005634">
    <property type="term" value="C:nucleus"/>
    <property type="evidence" value="ECO:0007669"/>
    <property type="project" value="TreeGrafter"/>
</dbReference>
<feature type="compositionally biased region" description="Basic residues" evidence="7">
    <location>
        <begin position="558"/>
        <end position="570"/>
    </location>
</feature>
<dbReference type="Pfam" id="PF00013">
    <property type="entry name" value="KH_1"/>
    <property type="match status" value="2"/>
</dbReference>
<dbReference type="FunFam" id="3.30.1370.10:FF:000004">
    <property type="entry name" value="Fragile X mental retardation 1, isoform CRA_e"/>
    <property type="match status" value="1"/>
</dbReference>
<dbReference type="FunFam" id="3.30.1370.10:FF:000017">
    <property type="entry name" value="Fragile X mental retardation syndrome-related protein 1"/>
    <property type="match status" value="1"/>
</dbReference>
<evidence type="ECO:0000256" key="4">
    <source>
        <dbReference type="ARBA" id="ARBA00022737"/>
    </source>
</evidence>
<feature type="compositionally biased region" description="Acidic residues" evidence="7">
    <location>
        <begin position="501"/>
        <end position="510"/>
    </location>
</feature>
<keyword evidence="4" id="KW-0677">Repeat</keyword>
<dbReference type="Pfam" id="PF05641">
    <property type="entry name" value="Agenet"/>
    <property type="match status" value="1"/>
</dbReference>
<dbReference type="GO" id="GO:0051028">
    <property type="term" value="P:mRNA transport"/>
    <property type="evidence" value="ECO:0007669"/>
    <property type="project" value="TreeGrafter"/>
</dbReference>
<evidence type="ECO:0000259" key="8">
    <source>
        <dbReference type="PROSITE" id="PS51641"/>
    </source>
</evidence>
<dbReference type="Gene3D" id="2.30.30.140">
    <property type="match status" value="1"/>
</dbReference>
<dbReference type="InterPro" id="IPR022034">
    <property type="entry name" value="FMR1-like_C_core"/>
</dbReference>
<dbReference type="InterPro" id="IPR004087">
    <property type="entry name" value="KH_dom"/>
</dbReference>
<gene>
    <name evidence="9" type="primary">FXR2</name>
    <name evidence="9" type="synonym">fxr2</name>
</gene>
<dbReference type="PROSITE" id="PS51641">
    <property type="entry name" value="AGENET_LIKE"/>
    <property type="match status" value="1"/>
</dbReference>
<dbReference type="SMART" id="SM00322">
    <property type="entry name" value="KH"/>
    <property type="match status" value="2"/>
</dbReference>
<feature type="compositionally biased region" description="Polar residues" evidence="7">
    <location>
        <begin position="397"/>
        <end position="408"/>
    </location>
</feature>
<dbReference type="Pfam" id="PF17904">
    <property type="entry name" value="KH_9"/>
    <property type="match status" value="1"/>
</dbReference>
<evidence type="ECO:0000256" key="3">
    <source>
        <dbReference type="ARBA" id="ARBA00022490"/>
    </source>
</evidence>
<evidence type="ECO:0000313" key="9">
    <source>
        <dbReference type="Ensembl" id="ENSLCAP00010017582.1"/>
    </source>
</evidence>
<feature type="compositionally biased region" description="Basic and acidic residues" evidence="7">
    <location>
        <begin position="441"/>
        <end position="458"/>
    </location>
</feature>
<feature type="compositionally biased region" description="Polar residues" evidence="7">
    <location>
        <begin position="418"/>
        <end position="436"/>
    </location>
</feature>
<sequence>MQNQTLTAPPLIVLSLSFGFMGIKFSLSLWQPERQLPFSDVRLPPPADYHKEIGEGEEVEVYSRANEQEPCGWWLARVRMMKGEFYVIEYAACDATYNEIVTSERIRPLNPNSPSSRNSFHKVPIPVPEDLRDICANDNIHKDFRKAIGANCIFYSAQTHELIVLSTNETTVKRATLLSDMHFRSIRTKLMLMSRNEEATKHLETSKQLASAYQEEVRVREDLMGLAIGSHGANIQQARKVPGVTAIELEEESCTFRIYGETPEAVKQAREYLEFKEDYFQVPRNLVGKVIGKNGKVIQEIVDKSGVVRVRIEGDNDKKLPREEGMVPFVFVGTKENISNAQALLEYHVSYLQEVEQLRLERLQIDEQLRQIGVGYRAPPSRTGGPGVDREKGYLTDESSNSLHTSRTYGGRGRGRRASNSQYSGYGTNSELSNASESEDVIERDQRPRGLGGEERGSRRGGRGRGSNSGRGRGGPGSKPSNSISSVLRDPDSNPYSLLEGEGELADADISEGMGGDRRRRSRRRRNDQEPSVMDAAAESDSQAGPSENGLDEEARPQRRNRSRRRRNRGNRPEGGSASRDRQPGESGESQCFTSHFPSQNEQYVLL</sequence>
<feature type="compositionally biased region" description="Polar residues" evidence="7">
    <location>
        <begin position="588"/>
        <end position="607"/>
    </location>
</feature>
<dbReference type="InterPro" id="IPR040148">
    <property type="entry name" value="FMR1"/>
</dbReference>
<reference evidence="9" key="2">
    <citation type="submission" date="2025-08" db="UniProtKB">
        <authorList>
            <consortium name="Ensembl"/>
        </authorList>
    </citation>
    <scope>IDENTIFICATION</scope>
</reference>
<dbReference type="InterPro" id="IPR032172">
    <property type="entry name" value="FXR1_C1"/>
</dbReference>
<evidence type="ECO:0000256" key="6">
    <source>
        <dbReference type="PROSITE-ProRule" id="PRU00117"/>
    </source>
</evidence>
<accession>A0A4W6CYQ1</accession>
<dbReference type="GO" id="GO:0048513">
    <property type="term" value="P:animal organ development"/>
    <property type="evidence" value="ECO:0007669"/>
    <property type="project" value="TreeGrafter"/>
</dbReference>
<feature type="region of interest" description="Disordered" evidence="7">
    <location>
        <begin position="375"/>
        <end position="607"/>
    </location>
</feature>
<evidence type="ECO:0000256" key="5">
    <source>
        <dbReference type="ARBA" id="ARBA00022884"/>
    </source>
</evidence>
<dbReference type="Pfam" id="PF12235">
    <property type="entry name" value="FXMRP1_C_core"/>
    <property type="match status" value="1"/>
</dbReference>
<dbReference type="PANTHER" id="PTHR10603">
    <property type="entry name" value="FRAGILE X MENTAL RETARDATION SYNDROME-RELATED PROTEIN"/>
    <property type="match status" value="1"/>
</dbReference>
<name>A0A4W6CYQ1_LATCA</name>
<dbReference type="GO" id="GO:0048170">
    <property type="term" value="P:positive regulation of long-term neuronal synaptic plasticity"/>
    <property type="evidence" value="ECO:0007669"/>
    <property type="project" value="TreeGrafter"/>
</dbReference>
<dbReference type="CDD" id="cd22511">
    <property type="entry name" value="KH_I_FXR2_rpt3"/>
    <property type="match status" value="1"/>
</dbReference>
<dbReference type="GO" id="GO:0010494">
    <property type="term" value="C:cytoplasmic stress granule"/>
    <property type="evidence" value="ECO:0007669"/>
    <property type="project" value="TreeGrafter"/>
</dbReference>
<keyword evidence="5 6" id="KW-0694">RNA-binding</keyword>
<evidence type="ECO:0000313" key="10">
    <source>
        <dbReference type="Proteomes" id="UP000314980"/>
    </source>
</evidence>
<dbReference type="InterPro" id="IPR040472">
    <property type="entry name" value="FMRP_KH0"/>
</dbReference>
<dbReference type="Ensembl" id="ENSLCAT00010017953.1">
    <property type="protein sequence ID" value="ENSLCAP00010017582.1"/>
    <property type="gene ID" value="ENSLCAG00010008128.1"/>
</dbReference>
<keyword evidence="3" id="KW-0963">Cytoplasm</keyword>
<comment type="subcellular location">
    <subcellularLocation>
        <location evidence="1">Cytoplasm</location>
        <location evidence="1">Cytoplasmic ribonucleoprotein granule</location>
    </subcellularLocation>
</comment>
<evidence type="ECO:0000256" key="2">
    <source>
        <dbReference type="ARBA" id="ARBA00006633"/>
    </source>
</evidence>
<comment type="similarity">
    <text evidence="2">Belongs to the FMR1 family.</text>
</comment>
<dbReference type="GO" id="GO:0099577">
    <property type="term" value="P:regulation of translation at presynapse, modulating synaptic transmission"/>
    <property type="evidence" value="ECO:0007669"/>
    <property type="project" value="TreeGrafter"/>
</dbReference>
<dbReference type="GO" id="GO:0045182">
    <property type="term" value="F:translation regulator activity"/>
    <property type="evidence" value="ECO:0007669"/>
    <property type="project" value="TreeGrafter"/>
</dbReference>
<dbReference type="GO" id="GO:0045727">
    <property type="term" value="P:positive regulation of translation"/>
    <property type="evidence" value="ECO:0007669"/>
    <property type="project" value="TreeGrafter"/>
</dbReference>
<dbReference type="InterPro" id="IPR004088">
    <property type="entry name" value="KH_dom_type_1"/>
</dbReference>
<reference evidence="10" key="1">
    <citation type="submission" date="2015-09" db="EMBL/GenBank/DDBJ databases">
        <authorList>
            <person name="Sai Rama Sridatta P."/>
        </authorList>
    </citation>
    <scope>NUCLEOTIDE SEQUENCE [LARGE SCALE GENOMIC DNA]</scope>
</reference>
<keyword evidence="10" id="KW-1185">Reference proteome</keyword>
<dbReference type="GO" id="GO:0043488">
    <property type="term" value="P:regulation of mRNA stability"/>
    <property type="evidence" value="ECO:0007669"/>
    <property type="project" value="TreeGrafter"/>
</dbReference>
<dbReference type="PROSITE" id="PS50084">
    <property type="entry name" value="KH_TYPE_1"/>
    <property type="match status" value="2"/>
</dbReference>
<reference evidence="9" key="3">
    <citation type="submission" date="2025-09" db="UniProtKB">
        <authorList>
            <consortium name="Ensembl"/>
        </authorList>
    </citation>
    <scope>IDENTIFICATION</scope>
</reference>
<proteinExistence type="inferred from homology"/>
<dbReference type="InterPro" id="IPR036612">
    <property type="entry name" value="KH_dom_type_1_sf"/>
</dbReference>